<gene>
    <name evidence="2" type="ORF">LQV63_08675</name>
</gene>
<name>A0ABS8YBK5_9BACL</name>
<dbReference type="SUPFAM" id="SSF53448">
    <property type="entry name" value="Nucleotide-diphospho-sugar transferases"/>
    <property type="match status" value="1"/>
</dbReference>
<reference evidence="2 3" key="1">
    <citation type="submission" date="2021-11" db="EMBL/GenBank/DDBJ databases">
        <title>Draft genome sequence of Paenibacillus profundus YoMME, a new Gram-positive bacteria with exoelectrogenic properties.</title>
        <authorList>
            <person name="Hubenova Y."/>
            <person name="Hubenova E."/>
            <person name="Manasiev Y."/>
            <person name="Peykov S."/>
            <person name="Mitov M."/>
        </authorList>
    </citation>
    <scope>NUCLEOTIDE SEQUENCE [LARGE SCALE GENOMIC DNA]</scope>
    <source>
        <strain evidence="2 3">YoMME</strain>
    </source>
</reference>
<dbReference type="InterPro" id="IPR029044">
    <property type="entry name" value="Nucleotide-diphossugar_trans"/>
</dbReference>
<dbReference type="Gene3D" id="3.90.550.10">
    <property type="entry name" value="Spore Coat Polysaccharide Biosynthesis Protein SpsA, Chain A"/>
    <property type="match status" value="1"/>
</dbReference>
<dbReference type="Pfam" id="PF00535">
    <property type="entry name" value="Glycos_transf_2"/>
    <property type="match status" value="1"/>
</dbReference>
<evidence type="ECO:0000259" key="1">
    <source>
        <dbReference type="Pfam" id="PF00535"/>
    </source>
</evidence>
<evidence type="ECO:0000313" key="3">
    <source>
        <dbReference type="Proteomes" id="UP001199916"/>
    </source>
</evidence>
<proteinExistence type="predicted"/>
<sequence>MKKLIIIPAYNEEKNIVRVIEDILNNVNGFDYIIVNDCSTDDTINLCKEKGFNVLNLPTNLGIGGCVQAGYKYARDNGYDIAIQFDGDGQHNAKYIETLCSVMLEKEYDMVIGSRFINNVGFQSSTVRRIGIKFLSELIKSITKTNISDPTSGFRIINKQVINCLCKYYPMDYPEPESIVSLCRMGYKVGEVPVIMNERIEGKSSISPSRSIYYMVKVSLAIIIDYLKTRNRKKKELLHGS</sequence>
<protein>
    <submittedName>
        <fullName evidence="2">Glycosyltransferase family 2 protein</fullName>
    </submittedName>
</protein>
<comment type="caution">
    <text evidence="2">The sequence shown here is derived from an EMBL/GenBank/DDBJ whole genome shotgun (WGS) entry which is preliminary data.</text>
</comment>
<dbReference type="EMBL" id="JAJNBZ010000004">
    <property type="protein sequence ID" value="MCE5169385.1"/>
    <property type="molecule type" value="Genomic_DNA"/>
</dbReference>
<dbReference type="RefSeq" id="WP_233696382.1">
    <property type="nucleotide sequence ID" value="NZ_JAJNBZ010000004.1"/>
</dbReference>
<dbReference type="Proteomes" id="UP001199916">
    <property type="component" value="Unassembled WGS sequence"/>
</dbReference>
<evidence type="ECO:0000313" key="2">
    <source>
        <dbReference type="EMBL" id="MCE5169385.1"/>
    </source>
</evidence>
<organism evidence="2 3">
    <name type="scientific">Paenibacillus profundus</name>
    <dbReference type="NCBI Taxonomy" id="1173085"/>
    <lineage>
        <taxon>Bacteria</taxon>
        <taxon>Bacillati</taxon>
        <taxon>Bacillota</taxon>
        <taxon>Bacilli</taxon>
        <taxon>Bacillales</taxon>
        <taxon>Paenibacillaceae</taxon>
        <taxon>Paenibacillus</taxon>
    </lineage>
</organism>
<dbReference type="InterPro" id="IPR001173">
    <property type="entry name" value="Glyco_trans_2-like"/>
</dbReference>
<dbReference type="CDD" id="cd04179">
    <property type="entry name" value="DPM_DPG-synthase_like"/>
    <property type="match status" value="1"/>
</dbReference>
<feature type="domain" description="Glycosyltransferase 2-like" evidence="1">
    <location>
        <begin position="5"/>
        <end position="164"/>
    </location>
</feature>
<keyword evidence="3" id="KW-1185">Reference proteome</keyword>
<dbReference type="PANTHER" id="PTHR48090">
    <property type="entry name" value="UNDECAPRENYL-PHOSPHATE 4-DEOXY-4-FORMAMIDO-L-ARABINOSE TRANSFERASE-RELATED"/>
    <property type="match status" value="1"/>
</dbReference>
<dbReference type="InterPro" id="IPR050256">
    <property type="entry name" value="Glycosyltransferase_2"/>
</dbReference>
<accession>A0ABS8YBK5</accession>